<dbReference type="GO" id="GO:0004386">
    <property type="term" value="F:helicase activity"/>
    <property type="evidence" value="ECO:0007669"/>
    <property type="project" value="UniProtKB-KW"/>
</dbReference>
<accession>A0A166YZ70</accession>
<dbReference type="Proteomes" id="UP000243498">
    <property type="component" value="Unassembled WGS sequence"/>
</dbReference>
<evidence type="ECO:0000313" key="1">
    <source>
        <dbReference type="EMBL" id="OAA37381.1"/>
    </source>
</evidence>
<keyword evidence="2" id="KW-1185">Reference proteome</keyword>
<keyword evidence="1" id="KW-0067">ATP-binding</keyword>
<keyword evidence="1" id="KW-0347">Helicase</keyword>
<reference evidence="1 2" key="1">
    <citation type="journal article" date="2016" name="Genome Biol. Evol.">
        <title>Divergent and convergent evolution of fungal pathogenicity.</title>
        <authorList>
            <person name="Shang Y."/>
            <person name="Xiao G."/>
            <person name="Zheng P."/>
            <person name="Cen K."/>
            <person name="Zhan S."/>
            <person name="Wang C."/>
        </authorList>
    </citation>
    <scope>NUCLEOTIDE SEQUENCE [LARGE SCALE GENOMIC DNA]</scope>
    <source>
        <strain evidence="1 2">RCEF 4871</strain>
    </source>
</reference>
<evidence type="ECO:0000313" key="2">
    <source>
        <dbReference type="Proteomes" id="UP000243498"/>
    </source>
</evidence>
<name>A0A166YZ70_METRR</name>
<dbReference type="OrthoDB" id="4939013at2759"/>
<comment type="caution">
    <text evidence="1">The sequence shown here is derived from an EMBL/GenBank/DDBJ whole genome shotgun (WGS) entry which is preliminary data.</text>
</comment>
<keyword evidence="1" id="KW-0378">Hydrolase</keyword>
<dbReference type="EMBL" id="AZHC01000030">
    <property type="protein sequence ID" value="OAA37381.1"/>
    <property type="molecule type" value="Genomic_DNA"/>
</dbReference>
<organism evidence="1 2">
    <name type="scientific">Metarhizium rileyi (strain RCEF 4871)</name>
    <name type="common">Nomuraea rileyi</name>
    <dbReference type="NCBI Taxonomy" id="1649241"/>
    <lineage>
        <taxon>Eukaryota</taxon>
        <taxon>Fungi</taxon>
        <taxon>Dikarya</taxon>
        <taxon>Ascomycota</taxon>
        <taxon>Pezizomycotina</taxon>
        <taxon>Sordariomycetes</taxon>
        <taxon>Hypocreomycetidae</taxon>
        <taxon>Hypocreales</taxon>
        <taxon>Clavicipitaceae</taxon>
        <taxon>Metarhizium</taxon>
    </lineage>
</organism>
<dbReference type="STRING" id="1081105.A0A166YZ70"/>
<protein>
    <submittedName>
        <fullName evidence="1">ATP-dependent DNA helicase PIF1</fullName>
    </submittedName>
</protein>
<sequence length="342" mass="38208">MAFLAEARSTPAGTSLRADVARRPLKELAVNSTIEQSGVRKPVLRWTHPRGKGNQNERTTHQRVRELRLQPEQHHRLISIAETLQDIPRFANRVTRLHGQQSSAFSCSRVQLERPSCRIWRLLGDPTLPSLSRDSIRQLQETLIHDISGLYANYLPYTPDLTRLEIVSKTSRGRLPRIVFRPLIDASDFDLDAAGQTTSLAEMGKQRIRFVKAQFDVLEVTLSNFASLNLPYSIILATSIFLYDYNHYHLDHLCRPVIQVKAKNVGLGAAAAPGGSFDNLAKRSPYALGSRLMLTSNLWQPVGNGACGTRAGVLNGRQIVPILPVDRDFLIGATLCTRTQFP</sequence>
<keyword evidence="1" id="KW-0547">Nucleotide-binding</keyword>
<dbReference type="AlphaFoldDB" id="A0A166YZ70"/>
<proteinExistence type="predicted"/>
<gene>
    <name evidence="1" type="ORF">NOR_07080</name>
</gene>